<proteinExistence type="predicted"/>
<gene>
    <name evidence="1" type="ORF">DI536_33265</name>
</gene>
<dbReference type="EMBL" id="QFQP01000050">
    <property type="protein sequence ID" value="PZR04927.1"/>
    <property type="molecule type" value="Genomic_DNA"/>
</dbReference>
<evidence type="ECO:0000313" key="2">
    <source>
        <dbReference type="Proteomes" id="UP000249061"/>
    </source>
</evidence>
<evidence type="ECO:0000313" key="1">
    <source>
        <dbReference type="EMBL" id="PZR04927.1"/>
    </source>
</evidence>
<organism evidence="1 2">
    <name type="scientific">Archangium gephyra</name>
    <dbReference type="NCBI Taxonomy" id="48"/>
    <lineage>
        <taxon>Bacteria</taxon>
        <taxon>Pseudomonadati</taxon>
        <taxon>Myxococcota</taxon>
        <taxon>Myxococcia</taxon>
        <taxon>Myxococcales</taxon>
        <taxon>Cystobacterineae</taxon>
        <taxon>Archangiaceae</taxon>
        <taxon>Archangium</taxon>
    </lineage>
</organism>
<accession>A0A2W5STF6</accession>
<reference evidence="1 2" key="1">
    <citation type="submission" date="2017-08" db="EMBL/GenBank/DDBJ databases">
        <title>Infants hospitalized years apart are colonized by the same room-sourced microbial strains.</title>
        <authorList>
            <person name="Brooks B."/>
            <person name="Olm M.R."/>
            <person name="Firek B.A."/>
            <person name="Baker R."/>
            <person name="Thomas B.C."/>
            <person name="Morowitz M.J."/>
            <person name="Banfield J.F."/>
        </authorList>
    </citation>
    <scope>NUCLEOTIDE SEQUENCE [LARGE SCALE GENOMIC DNA]</scope>
    <source>
        <strain evidence="1">S2_003_000_R2_14</strain>
    </source>
</reference>
<protein>
    <submittedName>
        <fullName evidence="1">Uncharacterized protein</fullName>
    </submittedName>
</protein>
<name>A0A2W5STF6_9BACT</name>
<dbReference type="AlphaFoldDB" id="A0A2W5STF6"/>
<comment type="caution">
    <text evidence="1">The sequence shown here is derived from an EMBL/GenBank/DDBJ whole genome shotgun (WGS) entry which is preliminary data.</text>
</comment>
<dbReference type="Proteomes" id="UP000249061">
    <property type="component" value="Unassembled WGS sequence"/>
</dbReference>
<sequence length="444" mass="46815">MVRDAFNAVVGGLKNAGPSSYELVPGRYPDAVPLTTVLNAVAGAPGQAAVNKLLDAVKARTGINIPPELRAEVMSNPAALTNLLELTPGQLSSGIVALNAAHQAGKTKPAEAPKSLLPQHFDLSNLDSVDAPRPPSALKELAPGLYQGDLPGPASDAQVKRNRVLAEVFGRLSNNAGLADGEKFSVTHHGKSFTRLDDFVKALKADGYEVNVSFEQRGANFSNLKTVVPGSNPPKFLDVPAPLMIKTGIKDGLGKEAIVPAVHSEMLVSIKGPKFNADLKYYQGTSGTGFFPRGIHGDPSWCGRSKQADLTGDDALKAISLAGAFTDLVNTTAKAKNLCADGYGVTGVCNDSVAVVQQAVTGRADAYPLLMKDSVLSEALNARLADADTSDDPTYRALRTAMRELPSDVRKNESQARRALASLPWAAGREPFASSEEARRILSQ</sequence>